<comment type="caution">
    <text evidence="1">The sequence shown here is derived from an EMBL/GenBank/DDBJ whole genome shotgun (WGS) entry which is preliminary data.</text>
</comment>
<name>A0A832TH60_9EURY</name>
<gene>
    <name evidence="1" type="ORF">HA336_05390</name>
</gene>
<dbReference type="Proteomes" id="UP000619545">
    <property type="component" value="Unassembled WGS sequence"/>
</dbReference>
<sequence>MYRDTAAFLVEGLDEYLEDMEPSDVAEAVLKAYFEDVERVEEDDTIIFECRTSFPMLRFIHDYAEEHPEFEKYVKPEGDIEKRSEVLEGEN</sequence>
<reference evidence="1" key="1">
    <citation type="journal article" date="2020" name="bioRxiv">
        <title>A rank-normalized archaeal taxonomy based on genome phylogeny resolves widespread incomplete and uneven classifications.</title>
        <authorList>
            <person name="Rinke C."/>
            <person name="Chuvochina M."/>
            <person name="Mussig A.J."/>
            <person name="Chaumeil P.-A."/>
            <person name="Waite D.W."/>
            <person name="Whitman W.B."/>
            <person name="Parks D.H."/>
            <person name="Hugenholtz P."/>
        </authorList>
    </citation>
    <scope>NUCLEOTIDE SEQUENCE</scope>
    <source>
        <strain evidence="1">UBA8853</strain>
    </source>
</reference>
<organism evidence="1 2">
    <name type="scientific">Methanopyrus kandleri</name>
    <dbReference type="NCBI Taxonomy" id="2320"/>
    <lineage>
        <taxon>Archaea</taxon>
        <taxon>Methanobacteriati</taxon>
        <taxon>Methanobacteriota</taxon>
        <taxon>Methanomada group</taxon>
        <taxon>Methanopyri</taxon>
        <taxon>Methanopyrales</taxon>
        <taxon>Methanopyraceae</taxon>
        <taxon>Methanopyrus</taxon>
    </lineage>
</organism>
<dbReference type="AlphaFoldDB" id="A0A832TH60"/>
<dbReference type="RefSeq" id="WP_011018581.1">
    <property type="nucleotide sequence ID" value="NZ_DUJS01000004.1"/>
</dbReference>
<accession>A0A832TH60</accession>
<dbReference type="EMBL" id="DUJS01000004">
    <property type="protein sequence ID" value="HII70649.1"/>
    <property type="molecule type" value="Genomic_DNA"/>
</dbReference>
<dbReference type="GeneID" id="43496547"/>
<evidence type="ECO:0000313" key="1">
    <source>
        <dbReference type="EMBL" id="HII70649.1"/>
    </source>
</evidence>
<protein>
    <submittedName>
        <fullName evidence="1">Uncharacterized protein</fullName>
    </submittedName>
</protein>
<evidence type="ECO:0000313" key="2">
    <source>
        <dbReference type="Proteomes" id="UP000619545"/>
    </source>
</evidence>
<proteinExistence type="predicted"/>